<proteinExistence type="predicted"/>
<comment type="caution">
    <text evidence="2">The sequence shown here is derived from an EMBL/GenBank/DDBJ whole genome shotgun (WGS) entry which is preliminary data.</text>
</comment>
<dbReference type="Proteomes" id="UP000789901">
    <property type="component" value="Unassembled WGS sequence"/>
</dbReference>
<sequence>KFERGEKTEQFYEQCYIQLSLWMSFKKIKKILKNNSLNINNNFYEGFQSAIDMKNYSLKKYSRCTNHKNCQYDYFDLNIHCNLCNDFCKEFCELLIVYDNSENELNPEDVGPFIFGDKNFDLNIGSKNKPEKNSEKIFENAVDLILNNNYKSIMIIGDTLFAYVKTVKNKGSKPCIILLNELVNLCKFESNKFLKELYKNCLIINLGTFDLRKKDEDGNLTNQFLLDGGSETICYFDSSGNEHILILTLEDFEYNYTLNYSNENKKNKYRLDSNNDGESSNTKRARHNNNIESDEEIEIL</sequence>
<dbReference type="EMBL" id="CAJVQB010041749">
    <property type="protein sequence ID" value="CAG8829820.1"/>
    <property type="molecule type" value="Genomic_DNA"/>
</dbReference>
<feature type="non-terminal residue" evidence="2">
    <location>
        <position position="1"/>
    </location>
</feature>
<organism evidence="2 3">
    <name type="scientific">Gigaspora margarita</name>
    <dbReference type="NCBI Taxonomy" id="4874"/>
    <lineage>
        <taxon>Eukaryota</taxon>
        <taxon>Fungi</taxon>
        <taxon>Fungi incertae sedis</taxon>
        <taxon>Mucoromycota</taxon>
        <taxon>Glomeromycotina</taxon>
        <taxon>Glomeromycetes</taxon>
        <taxon>Diversisporales</taxon>
        <taxon>Gigasporaceae</taxon>
        <taxon>Gigaspora</taxon>
    </lineage>
</organism>
<feature type="region of interest" description="Disordered" evidence="1">
    <location>
        <begin position="267"/>
        <end position="292"/>
    </location>
</feature>
<name>A0ABN7WF12_GIGMA</name>
<evidence type="ECO:0000256" key="1">
    <source>
        <dbReference type="SAM" id="MobiDB-lite"/>
    </source>
</evidence>
<reference evidence="2 3" key="1">
    <citation type="submission" date="2021-06" db="EMBL/GenBank/DDBJ databases">
        <authorList>
            <person name="Kallberg Y."/>
            <person name="Tangrot J."/>
            <person name="Rosling A."/>
        </authorList>
    </citation>
    <scope>NUCLEOTIDE SEQUENCE [LARGE SCALE GENOMIC DNA]</scope>
    <source>
        <strain evidence="2 3">120-4 pot B 10/14</strain>
    </source>
</reference>
<evidence type="ECO:0000313" key="3">
    <source>
        <dbReference type="Proteomes" id="UP000789901"/>
    </source>
</evidence>
<protein>
    <submittedName>
        <fullName evidence="2">41461_t:CDS:1</fullName>
    </submittedName>
</protein>
<gene>
    <name evidence="2" type="ORF">GMARGA_LOCUS30085</name>
</gene>
<accession>A0ABN7WF12</accession>
<evidence type="ECO:0000313" key="2">
    <source>
        <dbReference type="EMBL" id="CAG8829820.1"/>
    </source>
</evidence>
<keyword evidence="3" id="KW-1185">Reference proteome</keyword>